<sequence length="114" mass="13501">MTDGILSAYKDKYSTRQKRTKNRISQKKIEYFSKKLIKKQLFPKKQPENSSYRSISDIIFRKIAFFRKIVPFMIRAFSKPPPERAFVGTNRLFSAFLAYNPAIILYLYGQFKSN</sequence>
<dbReference type="STRING" id="28117.BHV66_01065"/>
<name>A0A1Q6FCU0_9BACT</name>
<evidence type="ECO:0000256" key="1">
    <source>
        <dbReference type="SAM" id="Phobius"/>
    </source>
</evidence>
<keyword evidence="1" id="KW-0812">Transmembrane</keyword>
<accession>A0A1Q6FCU0</accession>
<gene>
    <name evidence="2" type="ORF">BHV66_01065</name>
</gene>
<dbReference type="EMBL" id="MNQH01000001">
    <property type="protein sequence ID" value="OKY96684.1"/>
    <property type="molecule type" value="Genomic_DNA"/>
</dbReference>
<reference evidence="2 3" key="1">
    <citation type="journal article" date="2016" name="Nat. Biotechnol.">
        <title>Measurement of bacterial replication rates in microbial communities.</title>
        <authorList>
            <person name="Brown C.T."/>
            <person name="Olm M.R."/>
            <person name="Thomas B.C."/>
            <person name="Banfield J.F."/>
        </authorList>
    </citation>
    <scope>NUCLEOTIDE SEQUENCE [LARGE SCALE GENOMIC DNA]</scope>
    <source>
        <strain evidence="2">CAG:67_53_122</strain>
    </source>
</reference>
<organism evidence="2 3">
    <name type="scientific">Alistipes putredinis</name>
    <dbReference type="NCBI Taxonomy" id="28117"/>
    <lineage>
        <taxon>Bacteria</taxon>
        <taxon>Pseudomonadati</taxon>
        <taxon>Bacteroidota</taxon>
        <taxon>Bacteroidia</taxon>
        <taxon>Bacteroidales</taxon>
        <taxon>Rikenellaceae</taxon>
        <taxon>Alistipes</taxon>
    </lineage>
</organism>
<keyword evidence="1" id="KW-1133">Transmembrane helix</keyword>
<evidence type="ECO:0000313" key="3">
    <source>
        <dbReference type="Proteomes" id="UP000187417"/>
    </source>
</evidence>
<dbReference type="Proteomes" id="UP000187417">
    <property type="component" value="Unassembled WGS sequence"/>
</dbReference>
<keyword evidence="1" id="KW-0472">Membrane</keyword>
<proteinExistence type="predicted"/>
<evidence type="ECO:0000313" key="2">
    <source>
        <dbReference type="EMBL" id="OKY96684.1"/>
    </source>
</evidence>
<dbReference type="AlphaFoldDB" id="A0A1Q6FCU0"/>
<protein>
    <submittedName>
        <fullName evidence="2">Uncharacterized protein</fullName>
    </submittedName>
</protein>
<comment type="caution">
    <text evidence="2">The sequence shown here is derived from an EMBL/GenBank/DDBJ whole genome shotgun (WGS) entry which is preliminary data.</text>
</comment>
<feature type="transmembrane region" description="Helical" evidence="1">
    <location>
        <begin position="92"/>
        <end position="109"/>
    </location>
</feature>